<dbReference type="AlphaFoldDB" id="A0A392UTG2"/>
<evidence type="ECO:0000313" key="3">
    <source>
        <dbReference type="Proteomes" id="UP000265520"/>
    </source>
</evidence>
<feature type="signal peptide" evidence="1">
    <location>
        <begin position="1"/>
        <end position="18"/>
    </location>
</feature>
<evidence type="ECO:0000256" key="1">
    <source>
        <dbReference type="SAM" id="SignalP"/>
    </source>
</evidence>
<dbReference type="Proteomes" id="UP000265520">
    <property type="component" value="Unassembled WGS sequence"/>
</dbReference>
<proteinExistence type="predicted"/>
<accession>A0A392UTG2</accession>
<dbReference type="EMBL" id="LXQA010970877">
    <property type="protein sequence ID" value="MCI79304.1"/>
    <property type="molecule type" value="Genomic_DNA"/>
</dbReference>
<keyword evidence="1" id="KW-0732">Signal</keyword>
<feature type="non-terminal residue" evidence="2">
    <location>
        <position position="37"/>
    </location>
</feature>
<protein>
    <submittedName>
        <fullName evidence="2">Uncharacterized protein</fullName>
    </submittedName>
</protein>
<keyword evidence="3" id="KW-1185">Reference proteome</keyword>
<reference evidence="2 3" key="1">
    <citation type="journal article" date="2018" name="Front. Plant Sci.">
        <title>Red Clover (Trifolium pratense) and Zigzag Clover (T. medium) - A Picture of Genomic Similarities and Differences.</title>
        <authorList>
            <person name="Dluhosova J."/>
            <person name="Istvanek J."/>
            <person name="Nedelnik J."/>
            <person name="Repkova J."/>
        </authorList>
    </citation>
    <scope>NUCLEOTIDE SEQUENCE [LARGE SCALE GENOMIC DNA]</scope>
    <source>
        <strain evidence="3">cv. 10/8</strain>
        <tissue evidence="2">Leaf</tissue>
    </source>
</reference>
<feature type="chain" id="PRO_5017289795" evidence="1">
    <location>
        <begin position="19"/>
        <end position="37"/>
    </location>
</feature>
<evidence type="ECO:0000313" key="2">
    <source>
        <dbReference type="EMBL" id="MCI79304.1"/>
    </source>
</evidence>
<sequence>MRWRLGFWWRAVVLWSESAVVERWCGDGCSGDSGDMV</sequence>
<organism evidence="2 3">
    <name type="scientific">Trifolium medium</name>
    <dbReference type="NCBI Taxonomy" id="97028"/>
    <lineage>
        <taxon>Eukaryota</taxon>
        <taxon>Viridiplantae</taxon>
        <taxon>Streptophyta</taxon>
        <taxon>Embryophyta</taxon>
        <taxon>Tracheophyta</taxon>
        <taxon>Spermatophyta</taxon>
        <taxon>Magnoliopsida</taxon>
        <taxon>eudicotyledons</taxon>
        <taxon>Gunneridae</taxon>
        <taxon>Pentapetalae</taxon>
        <taxon>rosids</taxon>
        <taxon>fabids</taxon>
        <taxon>Fabales</taxon>
        <taxon>Fabaceae</taxon>
        <taxon>Papilionoideae</taxon>
        <taxon>50 kb inversion clade</taxon>
        <taxon>NPAAA clade</taxon>
        <taxon>Hologalegina</taxon>
        <taxon>IRL clade</taxon>
        <taxon>Trifolieae</taxon>
        <taxon>Trifolium</taxon>
    </lineage>
</organism>
<comment type="caution">
    <text evidence="2">The sequence shown here is derived from an EMBL/GenBank/DDBJ whole genome shotgun (WGS) entry which is preliminary data.</text>
</comment>
<name>A0A392UTG2_9FABA</name>